<evidence type="ECO:0000256" key="4">
    <source>
        <dbReference type="ARBA" id="ARBA00012655"/>
    </source>
</evidence>
<accession>A0A8S4EJL0</accession>
<comment type="caution">
    <text evidence="10">The sequence shown here is derived from an EMBL/GenBank/DDBJ whole genome shotgun (WGS) entry which is preliminary data.</text>
</comment>
<dbReference type="PANTHER" id="PTHR11557:SF0">
    <property type="entry name" value="PORPHOBILINOGEN DEAMINASE"/>
    <property type="match status" value="1"/>
</dbReference>
<keyword evidence="6" id="KW-0627">Porphyrin biosynthesis</keyword>
<protein>
    <recommendedName>
        <fullName evidence="4">hydroxymethylbilane synthase</fullName>
        <ecNumber evidence="4">2.5.1.61</ecNumber>
    </recommendedName>
    <alternativeName>
        <fullName evidence="7">Hydroxymethylbilane synthase</fullName>
    </alternativeName>
</protein>
<feature type="domain" description="Porphobilinogen deaminase C-terminal" evidence="9">
    <location>
        <begin position="277"/>
        <end position="334"/>
    </location>
</feature>
<dbReference type="InterPro" id="IPR022417">
    <property type="entry name" value="Porphobilin_deaminase_N"/>
</dbReference>
<dbReference type="InterPro" id="IPR036803">
    <property type="entry name" value="Porphobilinogen_deaminase_C_sf"/>
</dbReference>
<organism evidence="10 11">
    <name type="scientific">Plutella xylostella</name>
    <name type="common">Diamondback moth</name>
    <name type="synonym">Plutella maculipennis</name>
    <dbReference type="NCBI Taxonomy" id="51655"/>
    <lineage>
        <taxon>Eukaryota</taxon>
        <taxon>Metazoa</taxon>
        <taxon>Ecdysozoa</taxon>
        <taxon>Arthropoda</taxon>
        <taxon>Hexapoda</taxon>
        <taxon>Insecta</taxon>
        <taxon>Pterygota</taxon>
        <taxon>Neoptera</taxon>
        <taxon>Endopterygota</taxon>
        <taxon>Lepidoptera</taxon>
        <taxon>Glossata</taxon>
        <taxon>Ditrysia</taxon>
        <taxon>Yponomeutoidea</taxon>
        <taxon>Plutellidae</taxon>
        <taxon>Plutella</taxon>
    </lineage>
</organism>
<evidence type="ECO:0000256" key="3">
    <source>
        <dbReference type="ARBA" id="ARBA00005638"/>
    </source>
</evidence>
<dbReference type="Pfam" id="PF03900">
    <property type="entry name" value="Porphobil_deamC"/>
    <property type="match status" value="1"/>
</dbReference>
<evidence type="ECO:0000256" key="7">
    <source>
        <dbReference type="ARBA" id="ARBA00033064"/>
    </source>
</evidence>
<sequence>MESDKKDIIRVGSRKSELALIQTNFVIDSLKKLYPEKEFSIVSMTTLGDRILDISLPKIGEKSLFTKDLEEALSNNSVDFVVHSLKDLPTALPPGLAIGAIGEKSLFTKDLEEALANNTVDFVVHSLKDLPTALPQGLGIGAVFEREDPRDALVLSEKYKDHTLATLPEGSVIGTSSLRRTAQLRSAHPHLKVCDVRGNLNTRLRKLDAEDGMFSALLLAHSGLLRMNWGERASKILSCSEMMYAVGQGALAVECRADNAQILSLLAPLNHAGTYCAALAERSFLATLGGGCSAPVGVSTKLKPFGAEYKLTISGAVWSLDGKTKIIDKVEETYPQIHKSTKHRLSPDEESDCKKFKPDVAKDSKVNPIEELNKKISAGEVKSCEDVSTVDAKKVRLFSGMTENPNVPIDVIVKADELGRTLAKNLISKGALEVMKVTQDYIRSSVGDKSS</sequence>
<dbReference type="GO" id="GO:0004418">
    <property type="term" value="F:hydroxymethylbilane synthase activity"/>
    <property type="evidence" value="ECO:0007669"/>
    <property type="project" value="UniProtKB-EC"/>
</dbReference>
<dbReference type="GO" id="GO:0005737">
    <property type="term" value="C:cytoplasm"/>
    <property type="evidence" value="ECO:0007669"/>
    <property type="project" value="TreeGrafter"/>
</dbReference>
<keyword evidence="11" id="KW-1185">Reference proteome</keyword>
<dbReference type="CDD" id="cd13645">
    <property type="entry name" value="PBP2_HuPBGD_like"/>
    <property type="match status" value="1"/>
</dbReference>
<feature type="domain" description="Porphobilinogen deaminase N-terminal" evidence="8">
    <location>
        <begin position="100"/>
        <end position="262"/>
    </location>
</feature>
<dbReference type="SUPFAM" id="SSF54782">
    <property type="entry name" value="Porphobilinogen deaminase (hydroxymethylbilane synthase), C-terminal domain"/>
    <property type="match status" value="1"/>
</dbReference>
<dbReference type="PANTHER" id="PTHR11557">
    <property type="entry name" value="PORPHOBILINOGEN DEAMINASE"/>
    <property type="match status" value="1"/>
</dbReference>
<evidence type="ECO:0000313" key="10">
    <source>
        <dbReference type="EMBL" id="CAG9116166.1"/>
    </source>
</evidence>
<evidence type="ECO:0000256" key="5">
    <source>
        <dbReference type="ARBA" id="ARBA00022679"/>
    </source>
</evidence>
<dbReference type="PRINTS" id="PR00151">
    <property type="entry name" value="PORPHBDMNASE"/>
</dbReference>
<dbReference type="EC" id="2.5.1.61" evidence="4"/>
<dbReference type="Pfam" id="PF01379">
    <property type="entry name" value="Porphobil_deam"/>
    <property type="match status" value="1"/>
</dbReference>
<gene>
    <name evidence="10" type="ORF">PLXY2_LOCUS5890</name>
</gene>
<evidence type="ECO:0000259" key="8">
    <source>
        <dbReference type="Pfam" id="PF01379"/>
    </source>
</evidence>
<evidence type="ECO:0000256" key="1">
    <source>
        <dbReference type="ARBA" id="ARBA00001916"/>
    </source>
</evidence>
<dbReference type="GO" id="GO:0006783">
    <property type="term" value="P:heme biosynthetic process"/>
    <property type="evidence" value="ECO:0007669"/>
    <property type="project" value="TreeGrafter"/>
</dbReference>
<comment type="pathway">
    <text evidence="2">Porphyrin-containing compound metabolism; protoporphyrin-IX biosynthesis; coproporphyrinogen-III from 5-aminolevulinate: step 2/4.</text>
</comment>
<comment type="similarity">
    <text evidence="3">Belongs to the HMBS family.</text>
</comment>
<keyword evidence="5" id="KW-0808">Transferase</keyword>
<dbReference type="AlphaFoldDB" id="A0A8S4EJL0"/>
<name>A0A8S4EJL0_PLUXY</name>
<dbReference type="InterPro" id="IPR022418">
    <property type="entry name" value="Porphobilinogen_deaminase_C"/>
</dbReference>
<dbReference type="FunFam" id="3.40.190.10:FF:000005">
    <property type="entry name" value="Porphobilinogen deaminase"/>
    <property type="match status" value="1"/>
</dbReference>
<dbReference type="Gene3D" id="3.30.160.40">
    <property type="entry name" value="Porphobilinogen deaminase, C-terminal domain"/>
    <property type="match status" value="1"/>
</dbReference>
<proteinExistence type="inferred from homology"/>
<dbReference type="InterPro" id="IPR022419">
    <property type="entry name" value="Porphobilin_deaminase_cofac_BS"/>
</dbReference>
<dbReference type="EMBL" id="CAJHNJ030000018">
    <property type="protein sequence ID" value="CAG9116166.1"/>
    <property type="molecule type" value="Genomic_DNA"/>
</dbReference>
<comment type="cofactor">
    <cofactor evidence="1">
        <name>dipyrromethane</name>
        <dbReference type="ChEBI" id="CHEBI:60342"/>
    </cofactor>
</comment>
<dbReference type="FunFam" id="3.40.190.10:FF:000260">
    <property type="entry name" value="Porphobilinogen deaminase"/>
    <property type="match status" value="1"/>
</dbReference>
<evidence type="ECO:0000256" key="2">
    <source>
        <dbReference type="ARBA" id="ARBA00004735"/>
    </source>
</evidence>
<dbReference type="NCBIfam" id="TIGR00212">
    <property type="entry name" value="hemC"/>
    <property type="match status" value="1"/>
</dbReference>
<dbReference type="InterPro" id="IPR000860">
    <property type="entry name" value="HemC"/>
</dbReference>
<evidence type="ECO:0000259" key="9">
    <source>
        <dbReference type="Pfam" id="PF03900"/>
    </source>
</evidence>
<evidence type="ECO:0000313" key="11">
    <source>
        <dbReference type="Proteomes" id="UP000653454"/>
    </source>
</evidence>
<reference evidence="10" key="1">
    <citation type="submission" date="2020-11" db="EMBL/GenBank/DDBJ databases">
        <authorList>
            <person name="Whiteford S."/>
        </authorList>
    </citation>
    <scope>NUCLEOTIDE SEQUENCE</scope>
</reference>
<dbReference type="SUPFAM" id="SSF53850">
    <property type="entry name" value="Periplasmic binding protein-like II"/>
    <property type="match status" value="2"/>
</dbReference>
<dbReference type="PROSITE" id="PS00533">
    <property type="entry name" value="PORPHOBILINOGEN_DEAM"/>
    <property type="match status" value="1"/>
</dbReference>
<evidence type="ECO:0000256" key="6">
    <source>
        <dbReference type="ARBA" id="ARBA00023244"/>
    </source>
</evidence>
<dbReference type="Proteomes" id="UP000653454">
    <property type="component" value="Unassembled WGS sequence"/>
</dbReference>
<dbReference type="Gene3D" id="3.40.190.10">
    <property type="entry name" value="Periplasmic binding protein-like II"/>
    <property type="match status" value="3"/>
</dbReference>